<evidence type="ECO:0000313" key="5">
    <source>
        <dbReference type="EMBL" id="ADH85832.1"/>
    </source>
</evidence>
<dbReference type="PANTHER" id="PTHR11712">
    <property type="entry name" value="POLYKETIDE SYNTHASE-RELATED"/>
    <property type="match status" value="1"/>
</dbReference>
<evidence type="ECO:0000256" key="3">
    <source>
        <dbReference type="RuleBase" id="RU003694"/>
    </source>
</evidence>
<dbReference type="InterPro" id="IPR000794">
    <property type="entry name" value="Beta-ketoacyl_synthase"/>
</dbReference>
<dbReference type="AlphaFoldDB" id="D6Z2Q7"/>
<dbReference type="RefSeq" id="WP_013163361.1">
    <property type="nucleotide sequence ID" value="NC_014216.1"/>
</dbReference>
<dbReference type="SUPFAM" id="SSF53901">
    <property type="entry name" value="Thiolase-like"/>
    <property type="match status" value="2"/>
</dbReference>
<organism evidence="5 6">
    <name type="scientific">Desulfurivibrio alkaliphilus (strain DSM 19089 / UNIQEM U267 / AHT2)</name>
    <dbReference type="NCBI Taxonomy" id="589865"/>
    <lineage>
        <taxon>Bacteria</taxon>
        <taxon>Pseudomonadati</taxon>
        <taxon>Thermodesulfobacteriota</taxon>
        <taxon>Desulfobulbia</taxon>
        <taxon>Desulfobulbales</taxon>
        <taxon>Desulfobulbaceae</taxon>
        <taxon>Desulfurivibrio</taxon>
    </lineage>
</organism>
<dbReference type="HOGENOM" id="CLU_000022_69_2_7"/>
<dbReference type="GO" id="GO:0006633">
    <property type="term" value="P:fatty acid biosynthetic process"/>
    <property type="evidence" value="ECO:0007669"/>
    <property type="project" value="InterPro"/>
</dbReference>
<protein>
    <submittedName>
        <fullName evidence="5">Beta-ketoacyl synthase</fullName>
    </submittedName>
</protein>
<dbReference type="EMBL" id="CP001940">
    <property type="protein sequence ID" value="ADH85832.1"/>
    <property type="molecule type" value="Genomic_DNA"/>
</dbReference>
<keyword evidence="2 3" id="KW-0808">Transferase</keyword>
<dbReference type="STRING" id="589865.DaAHT2_1134"/>
<dbReference type="KEGG" id="dak:DaAHT2_1134"/>
<dbReference type="InterPro" id="IPR016039">
    <property type="entry name" value="Thiolase-like"/>
</dbReference>
<reference evidence="6" key="1">
    <citation type="submission" date="2010-02" db="EMBL/GenBank/DDBJ databases">
        <title>Complete sequence of Desulfurivibrio alkaliphilus AHT2.</title>
        <authorList>
            <consortium name="US DOE Joint Genome Institute"/>
            <person name="Pitluck S."/>
            <person name="Chertkov O."/>
            <person name="Detter J.C."/>
            <person name="Han C."/>
            <person name="Tapia R."/>
            <person name="Larimer F."/>
            <person name="Land M."/>
            <person name="Hauser L."/>
            <person name="Kyrpides N."/>
            <person name="Mikhailova N."/>
            <person name="Sorokin D.Y."/>
            <person name="Muyzer G."/>
            <person name="Woyke T."/>
        </authorList>
    </citation>
    <scope>NUCLEOTIDE SEQUENCE [LARGE SCALE GENOMIC DNA]</scope>
    <source>
        <strain evidence="6">DSM 19089 / UNIQEM U267 / AHT2</strain>
    </source>
</reference>
<dbReference type="InterPro" id="IPR014031">
    <property type="entry name" value="Ketoacyl_synth_C"/>
</dbReference>
<dbReference type="InParanoid" id="D6Z2Q7"/>
<dbReference type="GO" id="GO:0005829">
    <property type="term" value="C:cytosol"/>
    <property type="evidence" value="ECO:0007669"/>
    <property type="project" value="TreeGrafter"/>
</dbReference>
<dbReference type="eggNOG" id="COG0304">
    <property type="taxonomic scope" value="Bacteria"/>
</dbReference>
<dbReference type="Pfam" id="PF02801">
    <property type="entry name" value="Ketoacyl-synt_C"/>
    <property type="match status" value="1"/>
</dbReference>
<evidence type="ECO:0000313" key="6">
    <source>
        <dbReference type="Proteomes" id="UP000001508"/>
    </source>
</evidence>
<dbReference type="PROSITE" id="PS52004">
    <property type="entry name" value="KS3_2"/>
    <property type="match status" value="1"/>
</dbReference>
<keyword evidence="6" id="KW-1185">Reference proteome</keyword>
<gene>
    <name evidence="5" type="ordered locus">DaAHT2_1134</name>
</gene>
<name>D6Z2Q7_DESAT</name>
<comment type="similarity">
    <text evidence="1 3">Belongs to the thiolase-like superfamily. Beta-ketoacyl-ACP synthases family.</text>
</comment>
<dbReference type="PANTHER" id="PTHR11712:SF325">
    <property type="entry name" value="3-OXOACYL-(ACYL-CARRIER-PROTEIN) SYNTHASE II FABF"/>
    <property type="match status" value="1"/>
</dbReference>
<dbReference type="InterPro" id="IPR020841">
    <property type="entry name" value="PKS_Beta-ketoAc_synthase_dom"/>
</dbReference>
<dbReference type="Proteomes" id="UP000001508">
    <property type="component" value="Chromosome"/>
</dbReference>
<dbReference type="InterPro" id="IPR018201">
    <property type="entry name" value="Ketoacyl_synth_AS"/>
</dbReference>
<dbReference type="GO" id="GO:0004315">
    <property type="term" value="F:3-oxoacyl-[acyl-carrier-protein] synthase activity"/>
    <property type="evidence" value="ECO:0007669"/>
    <property type="project" value="InterPro"/>
</dbReference>
<dbReference type="PROSITE" id="PS00606">
    <property type="entry name" value="KS3_1"/>
    <property type="match status" value="1"/>
</dbReference>
<dbReference type="Gene3D" id="3.40.47.10">
    <property type="match status" value="2"/>
</dbReference>
<feature type="domain" description="Ketosynthase family 3 (KS3)" evidence="4">
    <location>
        <begin position="3"/>
        <end position="407"/>
    </location>
</feature>
<sequence length="410" mass="42639">MSLNRVVITGCGAVSPYGQGAEALVEGVWASRSTVQAMPQWGRIEGLNSLLAAPVPELSVKEVLSRNLRRTMGPMAVYAALAAREAVAQAALSEEFLASGEVGVAVGSTTGSPSAYEDFYRRYLPDEAIDGIKSGEFFKIMGHSCAANICLTLGIRGEQWAPVSACASACQAIGLGYLLVKSGRQQAVLCGGADEVHPSVTGVFDVVRAASQSNAEPASAPRPFDRDRDGVVCGGGSGILVLENYQAARARGAEILGEITGFGNVSDSEHIANPHEDAMAGAMRKALAEAGLDGSRVDYVNAHATGTLQGDRAEARAIGMVVGPEAAVSSCKGHIGHTLGAAAALESILVLEMLRRQEIVPTLNLANPDPACAVVDLIDKLEKRNLKTVLKNNFALGGVNSALVIGRFES</sequence>
<evidence type="ECO:0000256" key="2">
    <source>
        <dbReference type="ARBA" id="ARBA00022679"/>
    </source>
</evidence>
<accession>D6Z2Q7</accession>
<dbReference type="InterPro" id="IPR014030">
    <property type="entry name" value="Ketoacyl_synth_N"/>
</dbReference>
<dbReference type="CDD" id="cd00834">
    <property type="entry name" value="KAS_I_II"/>
    <property type="match status" value="1"/>
</dbReference>
<dbReference type="Pfam" id="PF00109">
    <property type="entry name" value="ketoacyl-synt"/>
    <property type="match status" value="1"/>
</dbReference>
<dbReference type="OrthoDB" id="9816204at2"/>
<evidence type="ECO:0000259" key="4">
    <source>
        <dbReference type="PROSITE" id="PS52004"/>
    </source>
</evidence>
<evidence type="ECO:0000256" key="1">
    <source>
        <dbReference type="ARBA" id="ARBA00008467"/>
    </source>
</evidence>
<dbReference type="SMART" id="SM00825">
    <property type="entry name" value="PKS_KS"/>
    <property type="match status" value="1"/>
</dbReference>
<proteinExistence type="inferred from homology"/>